<evidence type="ECO:0000313" key="3">
    <source>
        <dbReference type="Proteomes" id="UP000236333"/>
    </source>
</evidence>
<dbReference type="GO" id="GO:0030149">
    <property type="term" value="P:sphingolipid catabolic process"/>
    <property type="evidence" value="ECO:0007669"/>
    <property type="project" value="TreeGrafter"/>
</dbReference>
<accession>A0A2J7ZY72</accession>
<dbReference type="GO" id="GO:0046513">
    <property type="term" value="P:ceramide biosynthetic process"/>
    <property type="evidence" value="ECO:0007669"/>
    <property type="project" value="TreeGrafter"/>
</dbReference>
<dbReference type="GO" id="GO:0004620">
    <property type="term" value="F:phospholipase activity"/>
    <property type="evidence" value="ECO:0007669"/>
    <property type="project" value="TreeGrafter"/>
</dbReference>
<dbReference type="InterPro" id="IPR036770">
    <property type="entry name" value="Ankyrin_rpt-contain_sf"/>
</dbReference>
<dbReference type="GO" id="GO:0016020">
    <property type="term" value="C:membrane"/>
    <property type="evidence" value="ECO:0007669"/>
    <property type="project" value="TreeGrafter"/>
</dbReference>
<dbReference type="Proteomes" id="UP000236333">
    <property type="component" value="Unassembled WGS sequence"/>
</dbReference>
<dbReference type="AlphaFoldDB" id="A0A2J7ZY72"/>
<dbReference type="GO" id="GO:0005783">
    <property type="term" value="C:endoplasmic reticulum"/>
    <property type="evidence" value="ECO:0007669"/>
    <property type="project" value="TreeGrafter"/>
</dbReference>
<proteinExistence type="predicted"/>
<dbReference type="SUPFAM" id="SSF140860">
    <property type="entry name" value="Pseudo ankyrin repeat-like"/>
    <property type="match status" value="1"/>
</dbReference>
<evidence type="ECO:0000313" key="2">
    <source>
        <dbReference type="EMBL" id="PNH05221.1"/>
    </source>
</evidence>
<feature type="compositionally biased region" description="Low complexity" evidence="1">
    <location>
        <begin position="1"/>
        <end position="22"/>
    </location>
</feature>
<comment type="caution">
    <text evidence="2">The sequence shown here is derived from an EMBL/GenBank/DDBJ whole genome shotgun (WGS) entry which is preliminary data.</text>
</comment>
<dbReference type="PANTHER" id="PTHR12393">
    <property type="entry name" value="SPHINGOMYELIN PHOSPHODIESTERASE RELATED"/>
    <property type="match status" value="1"/>
</dbReference>
<dbReference type="OrthoDB" id="75611at2759"/>
<reference evidence="2 3" key="1">
    <citation type="journal article" date="2017" name="Mol. Biol. Evol.">
        <title>The 4-celled Tetrabaena socialis nuclear genome reveals the essential components for genetic control of cell number at the origin of multicellularity in the volvocine lineage.</title>
        <authorList>
            <person name="Featherston J."/>
            <person name="Arakaki Y."/>
            <person name="Hanschen E.R."/>
            <person name="Ferris P.J."/>
            <person name="Michod R.E."/>
            <person name="Olson B.J.S.C."/>
            <person name="Nozaki H."/>
            <person name="Durand P.M."/>
        </authorList>
    </citation>
    <scope>NUCLEOTIDE SEQUENCE [LARGE SCALE GENOMIC DNA]</scope>
    <source>
        <strain evidence="2 3">NIES-571</strain>
    </source>
</reference>
<name>A0A2J7ZY72_9CHLO</name>
<dbReference type="GO" id="GO:0071944">
    <property type="term" value="C:cell periphery"/>
    <property type="evidence" value="ECO:0007669"/>
    <property type="project" value="TreeGrafter"/>
</dbReference>
<sequence length="582" mass="63122">MTQPRLQKPPSSQQQQEQQEQPDSVPAVGNDDPSRVWLPEVVHQFAGFLSGNELACTLRRVNKATAAQFRAPEHTTVRLQLPVPHHAFAWRWGGGSATRSLTVRQRRQLPCLAARSGSIANLEVLLARGDLTSPSEVEVMEAAAAAGQLEVCRWLRQQGVPVTQDVLEAAAEAGQLEVCEWLLAEGCRLTADLVWLAAGGDHRAVCEWLIAQDCPVNMRAAAAAARFGHVGLMDWLLARTPGDPVPDVWRLLEAAAAGCDLPTLQRLHRTYLDNRDGELVFNEQAWVAAAAGSPTVDWRAKVAWLEGRGDNSRSESACKEAAQRVDGRDRLEWLEARGYPISYFVAYWAAGQGNTDALELLLARGVQPDVALADAAAHLAALGGHLAALKVLHAQGTHIDLGPVAAAAASGGHLPVVSWLVEVLGSATTLEASLYTVAARSDNGTELWASLRDAGCPWNESVFGAAAYLGSEEQLEWLVERGCPMGDGCAPYLRALENADVAMLHCLRRLGCPWGQVGITFWCAIEACCTKTRSLRKQLLLALPWLVEQGCPVDWDAVVWRAEMEGSSEVLAWVRQLRPQSV</sequence>
<protein>
    <submittedName>
        <fullName evidence="2">Ankyrin repeat domain-containing protein</fullName>
    </submittedName>
</protein>
<dbReference type="SUPFAM" id="SSF48403">
    <property type="entry name" value="Ankyrin repeat"/>
    <property type="match status" value="1"/>
</dbReference>
<evidence type="ECO:0000256" key="1">
    <source>
        <dbReference type="SAM" id="MobiDB-lite"/>
    </source>
</evidence>
<gene>
    <name evidence="2" type="ORF">TSOC_008539</name>
</gene>
<organism evidence="2 3">
    <name type="scientific">Tetrabaena socialis</name>
    <dbReference type="NCBI Taxonomy" id="47790"/>
    <lineage>
        <taxon>Eukaryota</taxon>
        <taxon>Viridiplantae</taxon>
        <taxon>Chlorophyta</taxon>
        <taxon>core chlorophytes</taxon>
        <taxon>Chlorophyceae</taxon>
        <taxon>CS clade</taxon>
        <taxon>Chlamydomonadales</taxon>
        <taxon>Tetrabaenaceae</taxon>
        <taxon>Tetrabaena</taxon>
    </lineage>
</organism>
<dbReference type="EMBL" id="PGGS01000323">
    <property type="protein sequence ID" value="PNH05221.1"/>
    <property type="molecule type" value="Genomic_DNA"/>
</dbReference>
<dbReference type="PANTHER" id="PTHR12393:SF6">
    <property type="entry name" value="SPHINGOMYELIN PHOSPHODIESTERASE 2"/>
    <property type="match status" value="1"/>
</dbReference>
<feature type="region of interest" description="Disordered" evidence="1">
    <location>
        <begin position="1"/>
        <end position="33"/>
    </location>
</feature>
<dbReference type="Gene3D" id="1.25.40.20">
    <property type="entry name" value="Ankyrin repeat-containing domain"/>
    <property type="match status" value="2"/>
</dbReference>
<keyword evidence="3" id="KW-1185">Reference proteome</keyword>